<evidence type="ECO:0000256" key="6">
    <source>
        <dbReference type="ARBA" id="ARBA00023315"/>
    </source>
</evidence>
<organism evidence="8 10">
    <name type="scientific">Vibrio cholerae</name>
    <dbReference type="NCBI Taxonomy" id="666"/>
    <lineage>
        <taxon>Bacteria</taxon>
        <taxon>Pseudomonadati</taxon>
        <taxon>Pseudomonadota</taxon>
        <taxon>Gammaproteobacteria</taxon>
        <taxon>Vibrionales</taxon>
        <taxon>Vibrionaceae</taxon>
        <taxon>Vibrio</taxon>
    </lineage>
</organism>
<dbReference type="PANTHER" id="PTHR30606">
    <property type="entry name" value="LIPID A BIOSYNTHESIS LAUROYL ACYLTRANSFERASE"/>
    <property type="match status" value="1"/>
</dbReference>
<dbReference type="EMBL" id="SISP01000017">
    <property type="protein sequence ID" value="TBM41853.1"/>
    <property type="molecule type" value="Genomic_DNA"/>
</dbReference>
<keyword evidence="2" id="KW-1003">Cell membrane</keyword>
<dbReference type="Proteomes" id="UP000266701">
    <property type="component" value="Unassembled WGS sequence"/>
</dbReference>
<evidence type="ECO:0000313" key="8">
    <source>
        <dbReference type="EMBL" id="TBM41853.1"/>
    </source>
</evidence>
<dbReference type="PANTHER" id="PTHR30606:SF9">
    <property type="entry name" value="LIPID A BIOSYNTHESIS LAUROYLTRANSFERASE"/>
    <property type="match status" value="1"/>
</dbReference>
<dbReference type="Pfam" id="PF03279">
    <property type="entry name" value="Lip_A_acyltrans"/>
    <property type="match status" value="1"/>
</dbReference>
<dbReference type="Proteomes" id="UP000294145">
    <property type="component" value="Unassembled WGS sequence"/>
</dbReference>
<dbReference type="GO" id="GO:0005886">
    <property type="term" value="C:plasma membrane"/>
    <property type="evidence" value="ECO:0007669"/>
    <property type="project" value="UniProtKB-SubCell"/>
</dbReference>
<evidence type="ECO:0000256" key="2">
    <source>
        <dbReference type="ARBA" id="ARBA00022475"/>
    </source>
</evidence>
<dbReference type="GO" id="GO:0009247">
    <property type="term" value="P:glycolipid biosynthetic process"/>
    <property type="evidence" value="ECO:0007669"/>
    <property type="project" value="UniProtKB-ARBA"/>
</dbReference>
<dbReference type="CDD" id="cd07984">
    <property type="entry name" value="LPLAT_LABLAT-like"/>
    <property type="match status" value="1"/>
</dbReference>
<accession>A0A0E3W1J3</accession>
<comment type="subcellular location">
    <subcellularLocation>
        <location evidence="1">Cell inner membrane</location>
    </subcellularLocation>
</comment>
<keyword evidence="6 7" id="KW-0012">Acyltransferase</keyword>
<reference evidence="8 10" key="2">
    <citation type="submission" date="2019-02" db="EMBL/GenBank/DDBJ databases">
        <title>Genomic plasticity associated with the antimicrobial resistance in Vibrio cholerae.</title>
        <authorList>
            <person name="Verma J."/>
            <person name="Bag S."/>
            <person name="Saha B."/>
            <person name="Kumar P."/>
            <person name="Ghosh T.S."/>
            <person name="Dayal M."/>
            <person name="Senapati T."/>
            <person name="Mehra S."/>
            <person name="Dey P."/>
            <person name="Desigamani A."/>
            <person name="Kumar D."/>
            <person name="Rana P."/>
            <person name="Kumar B."/>
            <person name="Maiti T.K."/>
            <person name="Sharma N.C."/>
            <person name="Bhadra R.K."/>
            <person name="Mutreja A."/>
            <person name="Nair G.B."/>
            <person name="Ramamurthy T."/>
            <person name="Das B."/>
        </authorList>
    </citation>
    <scope>NUCLEOTIDE SEQUENCE [LARGE SCALE GENOMIC DNA]</scope>
    <source>
        <strain evidence="8 10">IDH06781</strain>
    </source>
</reference>
<dbReference type="RefSeq" id="WP_001930034.1">
    <property type="nucleotide sequence ID" value="NZ_BAABUI010000011.1"/>
</dbReference>
<name>A0A0E3W1J3_VIBCL</name>
<dbReference type="EMBL" id="MCBA01000161">
    <property type="protein sequence ID" value="RGP85070.1"/>
    <property type="molecule type" value="Genomic_DNA"/>
</dbReference>
<dbReference type="InterPro" id="IPR004960">
    <property type="entry name" value="LipA_acyltrans"/>
</dbReference>
<dbReference type="GO" id="GO:0016746">
    <property type="term" value="F:acyltransferase activity"/>
    <property type="evidence" value="ECO:0007669"/>
    <property type="project" value="UniProtKB-KW"/>
</dbReference>
<evidence type="ECO:0000313" key="7">
    <source>
        <dbReference type="EMBL" id="RGP85070.1"/>
    </source>
</evidence>
<evidence type="ECO:0000256" key="5">
    <source>
        <dbReference type="ARBA" id="ARBA00023136"/>
    </source>
</evidence>
<comment type="caution">
    <text evidence="8">The sequence shown here is derived from an EMBL/GenBank/DDBJ whole genome shotgun (WGS) entry which is preliminary data.</text>
</comment>
<keyword evidence="3" id="KW-0997">Cell inner membrane</keyword>
<evidence type="ECO:0000313" key="9">
    <source>
        <dbReference type="Proteomes" id="UP000266701"/>
    </source>
</evidence>
<proteinExistence type="predicted"/>
<keyword evidence="5" id="KW-0472">Membrane</keyword>
<gene>
    <name evidence="8" type="primary">almG</name>
    <name evidence="7" type="ORF">BC353_15740</name>
    <name evidence="8" type="ORF">EYB64_10835</name>
</gene>
<sequence>MRIFWLKALTSGLFYLPLSIKNGLCRLVAKPISRKKMAAALTQLNYALPDLSDVKKQAIVEQSTRLSLKNLLGFCHLKRYQYQVEQPDLVQEILDNQGGGIIVCPHMGVYDGVTWWLNQQGKKAVTIFGAGSSGDRPDENAMISQAAKLAGVPYLLRKQNLMLELAQRIKQGEWVVLHTDMRTEGVPVRWFGQATQLSATPFFLAHKLACPIYFHYALSEGMTQRLHFSRFALHQTDDLSRNIAQDAQQLADMMQQAITAHPEQWIWLYRRFK</sequence>
<keyword evidence="4 8" id="KW-0808">Transferase</keyword>
<protein>
    <submittedName>
        <fullName evidence="8">Glycine--lipid A transferase AlmG</fullName>
    </submittedName>
    <submittedName>
        <fullName evidence="7">Lipid A biosynthesis acyltransferase</fullName>
    </submittedName>
</protein>
<reference evidence="7 9" key="1">
    <citation type="journal article" date="2017" name="Emerg. Infect. Dis.">
        <title>Carbapenemase VCC-1-Producing Vibrio cholerae in Coastal Waters of Germany.</title>
        <authorList>
            <person name="Hammerl J.A."/>
            <person name="Jackel C."/>
            <person name="Bortolaia V."/>
            <person name="Schwartz K."/>
            <person name="Bier N."/>
            <person name="Hendriksen R.S."/>
            <person name="Guerra B."/>
            <person name="Strauch E."/>
        </authorList>
    </citation>
    <scope>NUCLEOTIDE SEQUENCE [LARGE SCALE GENOMIC DNA]</scope>
    <source>
        <strain evidence="7 9">VN-2825</strain>
    </source>
</reference>
<evidence type="ECO:0000256" key="3">
    <source>
        <dbReference type="ARBA" id="ARBA00022519"/>
    </source>
</evidence>
<evidence type="ECO:0000256" key="4">
    <source>
        <dbReference type="ARBA" id="ARBA00022679"/>
    </source>
</evidence>
<evidence type="ECO:0000256" key="1">
    <source>
        <dbReference type="ARBA" id="ARBA00004533"/>
    </source>
</evidence>
<evidence type="ECO:0000313" key="10">
    <source>
        <dbReference type="Proteomes" id="UP000294145"/>
    </source>
</evidence>
<dbReference type="AlphaFoldDB" id="A0A0E3W1J3"/>